<protein>
    <submittedName>
        <fullName evidence="1">Uncharacterized protein</fullName>
    </submittedName>
</protein>
<keyword evidence="2" id="KW-1185">Reference proteome</keyword>
<sequence length="102" mass="11723">MTYKLISLANVQLSRLLGLVRAIEVVKLERTERPSWGVLVRGRGFDRLIQDDILFAPTLIRPLSAYLPRPRAFHSPRHAQRFIEGMGRTPVGWLKSRRMSGQ</sequence>
<comment type="caution">
    <text evidence="1">The sequence shown here is derived from an EMBL/GenBank/DDBJ whole genome shotgun (WGS) entry which is preliminary data.</text>
</comment>
<evidence type="ECO:0000313" key="2">
    <source>
        <dbReference type="Proteomes" id="UP001589896"/>
    </source>
</evidence>
<dbReference type="Proteomes" id="UP001589896">
    <property type="component" value="Unassembled WGS sequence"/>
</dbReference>
<evidence type="ECO:0000313" key="1">
    <source>
        <dbReference type="EMBL" id="MFC0679821.1"/>
    </source>
</evidence>
<gene>
    <name evidence="1" type="ORF">ACFFGH_18430</name>
</gene>
<reference evidence="1 2" key="1">
    <citation type="submission" date="2024-09" db="EMBL/GenBank/DDBJ databases">
        <authorList>
            <person name="Sun Q."/>
            <person name="Mori K."/>
        </authorList>
    </citation>
    <scope>NUCLEOTIDE SEQUENCE [LARGE SCALE GENOMIC DNA]</scope>
    <source>
        <strain evidence="1 2">KCTC 23076</strain>
    </source>
</reference>
<dbReference type="EMBL" id="JBHLTG010000004">
    <property type="protein sequence ID" value="MFC0679821.1"/>
    <property type="molecule type" value="Genomic_DNA"/>
</dbReference>
<dbReference type="RefSeq" id="WP_386670935.1">
    <property type="nucleotide sequence ID" value="NZ_JBHLTG010000004.1"/>
</dbReference>
<accession>A0ABV6RS67</accession>
<name>A0ABV6RS67_9GAMM</name>
<proteinExistence type="predicted"/>
<organism evidence="1 2">
    <name type="scientific">Lysobacter korlensis</name>
    <dbReference type="NCBI Taxonomy" id="553636"/>
    <lineage>
        <taxon>Bacteria</taxon>
        <taxon>Pseudomonadati</taxon>
        <taxon>Pseudomonadota</taxon>
        <taxon>Gammaproteobacteria</taxon>
        <taxon>Lysobacterales</taxon>
        <taxon>Lysobacteraceae</taxon>
        <taxon>Lysobacter</taxon>
    </lineage>
</organism>